<evidence type="ECO:0008006" key="4">
    <source>
        <dbReference type="Google" id="ProtNLM"/>
    </source>
</evidence>
<dbReference type="OrthoDB" id="6118114at2"/>
<dbReference type="EMBL" id="FTOH01000001">
    <property type="protein sequence ID" value="SIS44653.1"/>
    <property type="molecule type" value="Genomic_DNA"/>
</dbReference>
<keyword evidence="3" id="KW-1185">Reference proteome</keyword>
<gene>
    <name evidence="2" type="ORF">SAMN05421686_101387</name>
</gene>
<feature type="transmembrane region" description="Helical" evidence="1">
    <location>
        <begin position="20"/>
        <end position="42"/>
    </location>
</feature>
<keyword evidence="1" id="KW-1133">Transmembrane helix</keyword>
<dbReference type="InterPro" id="IPR021438">
    <property type="entry name" value="DUF3087"/>
</dbReference>
<evidence type="ECO:0000256" key="1">
    <source>
        <dbReference type="SAM" id="Phobius"/>
    </source>
</evidence>
<name>A0A1N7J5L1_9GAMM</name>
<sequence>MKLKKIDKARYQERRSRIQWAMIAGLFATSLGFAELYRYLFVGGESSLALNAAGVATGVAIVTFVLFRLRDTPYFDEVNYVWKLKQELNRIYRKTKSLDQALEAGSRDALIIKLYSLEGSRQVYDLDDNTLTMSELVKQLDELKSRIEKEAPGVTHDDYRPELLERLS</sequence>
<evidence type="ECO:0000313" key="3">
    <source>
        <dbReference type="Proteomes" id="UP000185639"/>
    </source>
</evidence>
<organism evidence="2 3">
    <name type="scientific">Thalassolituus maritimus</name>
    <dbReference type="NCBI Taxonomy" id="484498"/>
    <lineage>
        <taxon>Bacteria</taxon>
        <taxon>Pseudomonadati</taxon>
        <taxon>Pseudomonadota</taxon>
        <taxon>Gammaproteobacteria</taxon>
        <taxon>Oceanospirillales</taxon>
        <taxon>Oceanospirillaceae</taxon>
        <taxon>Thalassolituus</taxon>
    </lineage>
</organism>
<keyword evidence="1" id="KW-0472">Membrane</keyword>
<evidence type="ECO:0000313" key="2">
    <source>
        <dbReference type="EMBL" id="SIS44653.1"/>
    </source>
</evidence>
<dbReference type="AlphaFoldDB" id="A0A1N7J5L1"/>
<dbReference type="Proteomes" id="UP000185639">
    <property type="component" value="Unassembled WGS sequence"/>
</dbReference>
<protein>
    <recommendedName>
        <fullName evidence="4">DUF3087 domain-containing protein</fullName>
    </recommendedName>
</protein>
<proteinExistence type="predicted"/>
<dbReference type="STRING" id="484498.SAMN05421686_101387"/>
<dbReference type="RefSeq" id="WP_076513926.1">
    <property type="nucleotide sequence ID" value="NZ_FTOH01000001.1"/>
</dbReference>
<reference evidence="3" key="1">
    <citation type="submission" date="2017-01" db="EMBL/GenBank/DDBJ databases">
        <authorList>
            <person name="Varghese N."/>
            <person name="Submissions S."/>
        </authorList>
    </citation>
    <scope>NUCLEOTIDE SEQUENCE [LARGE SCALE GENOMIC DNA]</scope>
    <source>
        <strain evidence="3">DSM 24913</strain>
    </source>
</reference>
<accession>A0A1N7J5L1</accession>
<dbReference type="Pfam" id="PF11286">
    <property type="entry name" value="DUF3087"/>
    <property type="match status" value="1"/>
</dbReference>
<feature type="transmembrane region" description="Helical" evidence="1">
    <location>
        <begin position="48"/>
        <end position="67"/>
    </location>
</feature>
<keyword evidence="1" id="KW-0812">Transmembrane</keyword>